<dbReference type="InterPro" id="IPR035940">
    <property type="entry name" value="CAP_sf"/>
</dbReference>
<protein>
    <recommendedName>
        <fullName evidence="4">SCP domain-containing protein</fullName>
    </recommendedName>
</protein>
<keyword evidence="1" id="KW-0732">Signal</keyword>
<evidence type="ECO:0000256" key="1">
    <source>
        <dbReference type="SAM" id="SignalP"/>
    </source>
</evidence>
<organism evidence="3">
    <name type="scientific">Caenorhabditis brenneri</name>
    <name type="common">Nematode worm</name>
    <dbReference type="NCBI Taxonomy" id="135651"/>
    <lineage>
        <taxon>Eukaryota</taxon>
        <taxon>Metazoa</taxon>
        <taxon>Ecdysozoa</taxon>
        <taxon>Nematoda</taxon>
        <taxon>Chromadorea</taxon>
        <taxon>Rhabditida</taxon>
        <taxon>Rhabditina</taxon>
        <taxon>Rhabditomorpha</taxon>
        <taxon>Rhabditoidea</taxon>
        <taxon>Rhabditidae</taxon>
        <taxon>Peloderinae</taxon>
        <taxon>Caenorhabditis</taxon>
    </lineage>
</organism>
<dbReference type="AlphaFoldDB" id="G0N5P3"/>
<dbReference type="EMBL" id="GL379840">
    <property type="protein sequence ID" value="EGT53302.1"/>
    <property type="molecule type" value="Genomic_DNA"/>
</dbReference>
<dbReference type="OMA" id="AYYTDQF"/>
<dbReference type="InParanoid" id="G0N5P3"/>
<keyword evidence="3" id="KW-1185">Reference proteome</keyword>
<accession>G0N5P3</accession>
<dbReference type="eggNOG" id="ENOG502THY3">
    <property type="taxonomic scope" value="Eukaryota"/>
</dbReference>
<dbReference type="Proteomes" id="UP000008068">
    <property type="component" value="Unassembled WGS sequence"/>
</dbReference>
<evidence type="ECO:0008006" key="4">
    <source>
        <dbReference type="Google" id="ProtNLM"/>
    </source>
</evidence>
<gene>
    <name evidence="2" type="ORF">CAEBREN_00377</name>
</gene>
<proteinExistence type="predicted"/>
<dbReference type="OrthoDB" id="5840518at2759"/>
<dbReference type="SUPFAM" id="SSF55797">
    <property type="entry name" value="PR-1-like"/>
    <property type="match status" value="1"/>
</dbReference>
<name>G0N5P3_CAEBE</name>
<evidence type="ECO:0000313" key="3">
    <source>
        <dbReference type="Proteomes" id="UP000008068"/>
    </source>
</evidence>
<feature type="signal peptide" evidence="1">
    <location>
        <begin position="1"/>
        <end position="25"/>
    </location>
</feature>
<feature type="chain" id="PRO_5003405232" description="SCP domain-containing protein" evidence="1">
    <location>
        <begin position="26"/>
        <end position="241"/>
    </location>
</feature>
<evidence type="ECO:0000313" key="2">
    <source>
        <dbReference type="EMBL" id="EGT53302.1"/>
    </source>
</evidence>
<dbReference type="HOGENOM" id="CLU_100727_0_0_1"/>
<dbReference type="Gene3D" id="3.40.33.10">
    <property type="entry name" value="CAP"/>
    <property type="match status" value="1"/>
</dbReference>
<sequence length="241" mass="27223">MKTLQGFCISSLLLVVLFLTGQSNAEEQKSYPATSAVVTNIAYFHMLDCYATANRSNPLNSLLRLSLDETLYASAKKSADKCVKDRKTTIAHNLTEVFFVSEITYNQLNAKARDRHRQDADNFRNVNKMARIMHSAYYTDQFDLVFDKETVGEKADVGQALDGTFSFGCDMSVCKEDGKDKGVIVCHFVRGVPKPRRTITKAEADRRRAMEYGHSSTTREFELISFMCILLSILQITRTLL</sequence>
<reference evidence="3" key="1">
    <citation type="submission" date="2011-07" db="EMBL/GenBank/DDBJ databases">
        <authorList>
            <consortium name="Caenorhabditis brenneri Sequencing and Analysis Consortium"/>
            <person name="Wilson R.K."/>
        </authorList>
    </citation>
    <scope>NUCLEOTIDE SEQUENCE [LARGE SCALE GENOMIC DNA]</scope>
    <source>
        <strain evidence="3">PB2801</strain>
    </source>
</reference>